<reference evidence="4 5" key="1">
    <citation type="journal article" date="2015" name="Sci. Rep.">
        <title>Unraveling adaptation of Pontibacter korlensis to radiation and infertility in desert through complete genome and comparative transcriptomic analysis.</title>
        <authorList>
            <person name="Dai J."/>
            <person name="Dai W."/>
            <person name="Qiu C."/>
            <person name="Yang Z."/>
            <person name="Zhang Y."/>
            <person name="Zhou M."/>
            <person name="Zhang L."/>
            <person name="Fang C."/>
            <person name="Gao Q."/>
            <person name="Yang Q."/>
            <person name="Li X."/>
            <person name="Wang Z."/>
            <person name="Wang Z."/>
            <person name="Jia Z."/>
            <person name="Chen X."/>
        </authorList>
    </citation>
    <scope>NUCLEOTIDE SEQUENCE [LARGE SCALE GENOMIC DNA]</scope>
    <source>
        <strain evidence="4 5">X14-1T</strain>
    </source>
</reference>
<evidence type="ECO:0000313" key="5">
    <source>
        <dbReference type="Proteomes" id="UP000033109"/>
    </source>
</evidence>
<evidence type="ECO:0000259" key="3">
    <source>
        <dbReference type="PROSITE" id="PS51186"/>
    </source>
</evidence>
<dbReference type="PANTHER" id="PTHR43072:SF23">
    <property type="entry name" value="UPF0039 PROTEIN C11D3.02C"/>
    <property type="match status" value="1"/>
</dbReference>
<accession>A0A0E3ZE48</accession>
<keyword evidence="5" id="KW-1185">Reference proteome</keyword>
<dbReference type="GO" id="GO:0016747">
    <property type="term" value="F:acyltransferase activity, transferring groups other than amino-acyl groups"/>
    <property type="evidence" value="ECO:0007669"/>
    <property type="project" value="InterPro"/>
</dbReference>
<dbReference type="HOGENOM" id="CLU_013985_4_5_10"/>
<dbReference type="InterPro" id="IPR000182">
    <property type="entry name" value="GNAT_dom"/>
</dbReference>
<organism evidence="4 5">
    <name type="scientific">Pontibacter korlensis</name>
    <dbReference type="NCBI Taxonomy" id="400092"/>
    <lineage>
        <taxon>Bacteria</taxon>
        <taxon>Pseudomonadati</taxon>
        <taxon>Bacteroidota</taxon>
        <taxon>Cytophagia</taxon>
        <taxon>Cytophagales</taxon>
        <taxon>Hymenobacteraceae</taxon>
        <taxon>Pontibacter</taxon>
    </lineage>
</organism>
<dbReference type="PANTHER" id="PTHR43072">
    <property type="entry name" value="N-ACETYLTRANSFERASE"/>
    <property type="match status" value="1"/>
</dbReference>
<feature type="domain" description="N-acetyltransferase" evidence="3">
    <location>
        <begin position="2"/>
        <end position="153"/>
    </location>
</feature>
<dbReference type="AlphaFoldDB" id="A0A0E3ZE48"/>
<dbReference type="Pfam" id="PF00583">
    <property type="entry name" value="Acetyltransf_1"/>
    <property type="match status" value="1"/>
</dbReference>
<name>A0A0E3ZE48_9BACT</name>
<dbReference type="RefSeq" id="WP_046308800.1">
    <property type="nucleotide sequence ID" value="NZ_CBCSCY010000032.1"/>
</dbReference>
<protein>
    <submittedName>
        <fullName evidence="4">Phosphinothricin acetyltransferase</fullName>
    </submittedName>
</protein>
<gene>
    <name evidence="4" type="ORF">PKOR_01710</name>
</gene>
<evidence type="ECO:0000256" key="1">
    <source>
        <dbReference type="ARBA" id="ARBA00022679"/>
    </source>
</evidence>
<dbReference type="PROSITE" id="PS51186">
    <property type="entry name" value="GNAT"/>
    <property type="match status" value="1"/>
</dbReference>
<dbReference type="PATRIC" id="fig|400092.3.peg.388"/>
<dbReference type="SUPFAM" id="SSF55729">
    <property type="entry name" value="Acyl-CoA N-acyltransferases (Nat)"/>
    <property type="match status" value="1"/>
</dbReference>
<sequence>MIQITSMLAEHAEAVLDIYGEGLLTRQATFNTQVPSWDEWNKGHHTFSRLVALEAGKVVGWAALSPVSSRHCYRGVAELSIYIRAASRGKGVGNKLLQHLISDSEANGIWTLYSATFPENKASMNLQKKHGFREIGYREKIAMLHGLWRDTVLLERRSCAVGVS</sequence>
<proteinExistence type="predicted"/>
<dbReference type="OrthoDB" id="9799096at2"/>
<evidence type="ECO:0000256" key="2">
    <source>
        <dbReference type="ARBA" id="ARBA00023315"/>
    </source>
</evidence>
<dbReference type="EMBL" id="CP009621">
    <property type="protein sequence ID" value="AKD02089.1"/>
    <property type="molecule type" value="Genomic_DNA"/>
</dbReference>
<dbReference type="InterPro" id="IPR016181">
    <property type="entry name" value="Acyl_CoA_acyltransferase"/>
</dbReference>
<keyword evidence="1 4" id="KW-0808">Transferase</keyword>
<dbReference type="Proteomes" id="UP000033109">
    <property type="component" value="Chromosome"/>
</dbReference>
<keyword evidence="2" id="KW-0012">Acyltransferase</keyword>
<dbReference type="Gene3D" id="3.40.630.30">
    <property type="match status" value="1"/>
</dbReference>
<evidence type="ECO:0000313" key="4">
    <source>
        <dbReference type="EMBL" id="AKD02089.1"/>
    </source>
</evidence>
<dbReference type="KEGG" id="pko:PKOR_01710"/>
<dbReference type="CDD" id="cd04301">
    <property type="entry name" value="NAT_SF"/>
    <property type="match status" value="1"/>
</dbReference>